<dbReference type="STRING" id="856736.SAMN04488058_101259"/>
<protein>
    <submittedName>
        <fullName evidence="2">Magnesium chelatase family protein</fullName>
    </submittedName>
</protein>
<accession>A0A1H6SIM7</accession>
<evidence type="ECO:0000313" key="2">
    <source>
        <dbReference type="EMBL" id="SEI65744.1"/>
    </source>
</evidence>
<dbReference type="InterPro" id="IPR020568">
    <property type="entry name" value="Ribosomal_Su5_D2-typ_SF"/>
</dbReference>
<evidence type="ECO:0000313" key="3">
    <source>
        <dbReference type="Proteomes" id="UP000199223"/>
    </source>
</evidence>
<dbReference type="Gene3D" id="3.30.230.10">
    <property type="match status" value="1"/>
</dbReference>
<dbReference type="Pfam" id="PF01078">
    <property type="entry name" value="Mg_chelatase"/>
    <property type="match status" value="1"/>
</dbReference>
<dbReference type="AlphaFoldDB" id="A0A1H6SIM7"/>
<dbReference type="InterPro" id="IPR027417">
    <property type="entry name" value="P-loop_NTPase"/>
</dbReference>
<dbReference type="SUPFAM" id="SSF54211">
    <property type="entry name" value="Ribosomal protein S5 domain 2-like"/>
    <property type="match status" value="1"/>
</dbReference>
<keyword evidence="3" id="KW-1185">Reference proteome</keyword>
<dbReference type="OrthoDB" id="9813147at2"/>
<dbReference type="PANTHER" id="PTHR32039">
    <property type="entry name" value="MAGNESIUM-CHELATASE SUBUNIT CHLI"/>
    <property type="match status" value="1"/>
</dbReference>
<organism evidence="2 3">
    <name type="scientific">Deinococcus reticulitermitis</name>
    <dbReference type="NCBI Taxonomy" id="856736"/>
    <lineage>
        <taxon>Bacteria</taxon>
        <taxon>Thermotogati</taxon>
        <taxon>Deinococcota</taxon>
        <taxon>Deinococci</taxon>
        <taxon>Deinococcales</taxon>
        <taxon>Deinococcaceae</taxon>
        <taxon>Deinococcus</taxon>
    </lineage>
</organism>
<name>A0A1H6SIM7_9DEIO</name>
<dbReference type="InterPro" id="IPR000523">
    <property type="entry name" value="Mg_chelatse_chII-like_cat_dom"/>
</dbReference>
<dbReference type="Gene3D" id="3.40.50.300">
    <property type="entry name" value="P-loop containing nucleotide triphosphate hydrolases"/>
    <property type="match status" value="1"/>
</dbReference>
<dbReference type="Pfam" id="PF13541">
    <property type="entry name" value="ChlI"/>
    <property type="match status" value="1"/>
</dbReference>
<dbReference type="NCBIfam" id="TIGR00368">
    <property type="entry name" value="YifB family Mg chelatase-like AAA ATPase"/>
    <property type="match status" value="1"/>
</dbReference>
<feature type="domain" description="Magnesium chelatase ChlI-like catalytic" evidence="1">
    <location>
        <begin position="189"/>
        <end position="321"/>
    </location>
</feature>
<dbReference type="PANTHER" id="PTHR32039:SF7">
    <property type="entry name" value="COMPETENCE PROTEIN COMM"/>
    <property type="match status" value="1"/>
</dbReference>
<dbReference type="SUPFAM" id="SSF52540">
    <property type="entry name" value="P-loop containing nucleoside triphosphate hydrolases"/>
    <property type="match status" value="1"/>
</dbReference>
<dbReference type="InterPro" id="IPR004482">
    <property type="entry name" value="Mg_chelat-rel"/>
</dbReference>
<dbReference type="InterPro" id="IPR045006">
    <property type="entry name" value="CHLI-like"/>
</dbReference>
<evidence type="ECO:0000259" key="1">
    <source>
        <dbReference type="Pfam" id="PF01078"/>
    </source>
</evidence>
<proteinExistence type="predicted"/>
<sequence length="333" mass="34226">MLARARSVALIGVDAVPVEVEVDVSPGLPAFSVVGLPDQAVSEARERVRAAIRNSGLPFPAARITVNLAPADLRKEGPLYDLPIALGVLAAQELLSADALSGTVLAGELALDGALRPIAGAVNLALLASGQGLAALLPQGNAQEAALIEGVSVYGAPDLRAALRHLGGQAPLPPSEAAPLEEDAGLFPDLGDLKGQTAARRALEVALAGGHNLLMIGSPGSGKTMLARRAPGLLPPLTRSEALEVTRIHSAAGLLTGRGQLSRHAPFRAPHHTVSDAGLIGGGSIPKPGEVSLAHRGLLFLDEFPEFSRKSLETLRQPLDVGCPVSLSLFFYG</sequence>
<dbReference type="InterPro" id="IPR014721">
    <property type="entry name" value="Ribsml_uS5_D2-typ_fold_subgr"/>
</dbReference>
<dbReference type="Proteomes" id="UP000199223">
    <property type="component" value="Unassembled WGS sequence"/>
</dbReference>
<dbReference type="GO" id="GO:0005524">
    <property type="term" value="F:ATP binding"/>
    <property type="evidence" value="ECO:0007669"/>
    <property type="project" value="InterPro"/>
</dbReference>
<dbReference type="RefSeq" id="WP_092262692.1">
    <property type="nucleotide sequence ID" value="NZ_FNZA01000001.1"/>
</dbReference>
<gene>
    <name evidence="2" type="ORF">SAMN04488058_101259</name>
</gene>
<reference evidence="3" key="1">
    <citation type="submission" date="2016-10" db="EMBL/GenBank/DDBJ databases">
        <authorList>
            <person name="Varghese N."/>
            <person name="Submissions S."/>
        </authorList>
    </citation>
    <scope>NUCLEOTIDE SEQUENCE [LARGE SCALE GENOMIC DNA]</scope>
    <source>
        <strain evidence="3">CGMCC 1.10218</strain>
    </source>
</reference>
<dbReference type="EMBL" id="FNZA01000001">
    <property type="protein sequence ID" value="SEI65744.1"/>
    <property type="molecule type" value="Genomic_DNA"/>
</dbReference>